<feature type="chain" id="PRO_5012871048" description="K Homology domain-containing protein" evidence="3">
    <location>
        <begin position="23"/>
        <end position="271"/>
    </location>
</feature>
<comment type="caution">
    <text evidence="5">The sequence shown here is derived from an EMBL/GenBank/DDBJ whole genome shotgun (WGS) entry which is preliminary data.</text>
</comment>
<feature type="region of interest" description="Disordered" evidence="2">
    <location>
        <begin position="235"/>
        <end position="271"/>
    </location>
</feature>
<dbReference type="AlphaFoldDB" id="A0A1Z5J8R5"/>
<keyword evidence="6" id="KW-1185">Reference proteome</keyword>
<dbReference type="InParanoid" id="A0A1Z5J8R5"/>
<dbReference type="InterPro" id="IPR036612">
    <property type="entry name" value="KH_dom_type_1_sf"/>
</dbReference>
<evidence type="ECO:0000256" key="3">
    <source>
        <dbReference type="SAM" id="SignalP"/>
    </source>
</evidence>
<sequence length="271" mass="29299">MLTQLSLSAITVTLYIPTSAVGAVIGRRGQTIAQVQKTAAQASSNPKVPVRISVREPETPTYTPLDASDELWTPVVVKADPLAAWSACEQIQALVVEAGGFVEHEDIIVDIPLHRNKHATVVGKRGWTVATLSADHAVRILVPHKELRHDIVQLEGPFSNVRACFAALLQVLVAPATLIVPVLPSQTKLRHIGRKTDTVLRKTKLEDGTWQLTVTGAGHVPAAMAMLQKWKEELQYPSSSTKPSAGAVRKSRNQTSAKMPARNREVSASGQ</sequence>
<protein>
    <recommendedName>
        <fullName evidence="4">K Homology domain-containing protein</fullName>
    </recommendedName>
</protein>
<name>A0A1Z5J8R5_FISSO</name>
<dbReference type="GO" id="GO:0003723">
    <property type="term" value="F:RNA binding"/>
    <property type="evidence" value="ECO:0007669"/>
    <property type="project" value="UniProtKB-UniRule"/>
</dbReference>
<dbReference type="Pfam" id="PF00013">
    <property type="entry name" value="KH_1"/>
    <property type="match status" value="1"/>
</dbReference>
<organism evidence="5 6">
    <name type="scientific">Fistulifera solaris</name>
    <name type="common">Oleaginous diatom</name>
    <dbReference type="NCBI Taxonomy" id="1519565"/>
    <lineage>
        <taxon>Eukaryota</taxon>
        <taxon>Sar</taxon>
        <taxon>Stramenopiles</taxon>
        <taxon>Ochrophyta</taxon>
        <taxon>Bacillariophyta</taxon>
        <taxon>Bacillariophyceae</taxon>
        <taxon>Bacillariophycidae</taxon>
        <taxon>Naviculales</taxon>
        <taxon>Naviculaceae</taxon>
        <taxon>Fistulifera</taxon>
    </lineage>
</organism>
<dbReference type="InterPro" id="IPR004088">
    <property type="entry name" value="KH_dom_type_1"/>
</dbReference>
<keyword evidence="3" id="KW-0732">Signal</keyword>
<evidence type="ECO:0000313" key="6">
    <source>
        <dbReference type="Proteomes" id="UP000198406"/>
    </source>
</evidence>
<dbReference type="EMBL" id="BDSP01000016">
    <property type="protein sequence ID" value="GAX10380.1"/>
    <property type="molecule type" value="Genomic_DNA"/>
</dbReference>
<accession>A0A1Z5J8R5</accession>
<dbReference type="PROSITE" id="PS50084">
    <property type="entry name" value="KH_TYPE_1"/>
    <property type="match status" value="2"/>
</dbReference>
<proteinExistence type="predicted"/>
<feature type="domain" description="K Homology" evidence="4">
    <location>
        <begin position="8"/>
        <end position="96"/>
    </location>
</feature>
<feature type="domain" description="K Homology" evidence="4">
    <location>
        <begin position="105"/>
        <end position="173"/>
    </location>
</feature>
<feature type="signal peptide" evidence="3">
    <location>
        <begin position="1"/>
        <end position="22"/>
    </location>
</feature>
<dbReference type="OrthoDB" id="205962at2759"/>
<gene>
    <name evidence="5" type="ORF">FisN_3Lh598</name>
</gene>
<dbReference type="Gene3D" id="3.30.1370.10">
    <property type="entry name" value="K Homology domain, type 1"/>
    <property type="match status" value="2"/>
</dbReference>
<dbReference type="SUPFAM" id="SSF54791">
    <property type="entry name" value="Eukaryotic type KH-domain (KH-domain type I)"/>
    <property type="match status" value="2"/>
</dbReference>
<evidence type="ECO:0000313" key="5">
    <source>
        <dbReference type="EMBL" id="GAX10380.1"/>
    </source>
</evidence>
<keyword evidence="1" id="KW-0694">RNA-binding</keyword>
<dbReference type="InterPro" id="IPR004087">
    <property type="entry name" value="KH_dom"/>
</dbReference>
<dbReference type="SMART" id="SM00322">
    <property type="entry name" value="KH"/>
    <property type="match status" value="2"/>
</dbReference>
<evidence type="ECO:0000256" key="1">
    <source>
        <dbReference type="PROSITE-ProRule" id="PRU00117"/>
    </source>
</evidence>
<reference evidence="5 6" key="1">
    <citation type="journal article" date="2015" name="Plant Cell">
        <title>Oil accumulation by the oleaginous diatom Fistulifera solaris as revealed by the genome and transcriptome.</title>
        <authorList>
            <person name="Tanaka T."/>
            <person name="Maeda Y."/>
            <person name="Veluchamy A."/>
            <person name="Tanaka M."/>
            <person name="Abida H."/>
            <person name="Marechal E."/>
            <person name="Bowler C."/>
            <person name="Muto M."/>
            <person name="Sunaga Y."/>
            <person name="Tanaka M."/>
            <person name="Yoshino T."/>
            <person name="Taniguchi T."/>
            <person name="Fukuda Y."/>
            <person name="Nemoto M."/>
            <person name="Matsumoto M."/>
            <person name="Wong P.S."/>
            <person name="Aburatani S."/>
            <person name="Fujibuchi W."/>
        </authorList>
    </citation>
    <scope>NUCLEOTIDE SEQUENCE [LARGE SCALE GENOMIC DNA]</scope>
    <source>
        <strain evidence="5 6">JPCC DA0580</strain>
    </source>
</reference>
<dbReference type="Proteomes" id="UP000198406">
    <property type="component" value="Unassembled WGS sequence"/>
</dbReference>
<evidence type="ECO:0000256" key="2">
    <source>
        <dbReference type="SAM" id="MobiDB-lite"/>
    </source>
</evidence>
<evidence type="ECO:0000259" key="4">
    <source>
        <dbReference type="SMART" id="SM00322"/>
    </source>
</evidence>